<sequence>MRSARTPRLPPGSRYRTLKRQRRLRCRGSPTPCGCPPPASRPATPRKTRSRRLNHSTLSSPRASNRMAKRRKVRPRVPLTADDLEFGRRATATARAKLEAQRLLQPVVPAIQQDDDDSDASDDSVTPSSARRTPSPTPDPAPAPSSSPGRASPELGVFPSEHTPLDSTDPEDEIVVVSFQPSAKKARVNRKRRLSSSPSLEVANGAKRSRPDKKRATTSRHRSRTPKETGDIKPSPRSSSVGSASSATNTSSSFVLSTTTAATVASASATGSAAINVEIAGYQKSLLGEGSRLAEDGHLGQLDAVADNALLFSCADFRAVTEQFRAQTVLAEQEETATGEPEEERRSWWSCFVAFLH</sequence>
<evidence type="ECO:0000313" key="2">
    <source>
        <dbReference type="EMBL" id="CDR48724.1"/>
    </source>
</evidence>
<feature type="region of interest" description="Disordered" evidence="1">
    <location>
        <begin position="100"/>
        <end position="252"/>
    </location>
</feature>
<feature type="region of interest" description="Disordered" evidence="1">
    <location>
        <begin position="1"/>
        <end position="88"/>
    </location>
</feature>
<feature type="compositionally biased region" description="Basic residues" evidence="1">
    <location>
        <begin position="207"/>
        <end position="224"/>
    </location>
</feature>
<proteinExistence type="predicted"/>
<feature type="compositionally biased region" description="Low complexity" evidence="1">
    <location>
        <begin position="123"/>
        <end position="134"/>
    </location>
</feature>
<feature type="compositionally biased region" description="Acidic residues" evidence="1">
    <location>
        <begin position="113"/>
        <end position="122"/>
    </location>
</feature>
<dbReference type="EMBL" id="LK052954">
    <property type="protein sequence ID" value="CDR48724.1"/>
    <property type="molecule type" value="Genomic_DNA"/>
</dbReference>
<feature type="compositionally biased region" description="Basic residues" evidence="1">
    <location>
        <begin position="184"/>
        <end position="194"/>
    </location>
</feature>
<reference evidence="2" key="1">
    <citation type="journal article" date="2014" name="Genome Announc.">
        <title>Draft genome sequence of Rhodosporidium toruloides CECT1137, an oleaginous yeast of biotechnological interest.</title>
        <authorList>
            <person name="Morin N."/>
            <person name="Calcas X."/>
            <person name="Devillers H."/>
            <person name="Durrens P."/>
            <person name="Sherman D.J."/>
            <person name="Nicaud J.-M."/>
            <person name="Neuveglise C."/>
        </authorList>
    </citation>
    <scope>NUCLEOTIDE SEQUENCE</scope>
    <source>
        <strain evidence="2">CECT1137</strain>
    </source>
</reference>
<dbReference type="OrthoDB" id="10649966at2759"/>
<dbReference type="AlphaFoldDB" id="A0A061BNR9"/>
<evidence type="ECO:0000256" key="1">
    <source>
        <dbReference type="SAM" id="MobiDB-lite"/>
    </source>
</evidence>
<protein>
    <submittedName>
        <fullName evidence="2">RHTO0S19e03290g1_1</fullName>
    </submittedName>
</protein>
<gene>
    <name evidence="2" type="ORF">RHTO0S_19e03290g</name>
</gene>
<feature type="compositionally biased region" description="Low complexity" evidence="1">
    <location>
        <begin position="235"/>
        <end position="252"/>
    </location>
</feature>
<name>A0A061BNR9_RHOTO</name>
<feature type="compositionally biased region" description="Pro residues" evidence="1">
    <location>
        <begin position="135"/>
        <end position="145"/>
    </location>
</feature>
<accession>A0A061BNR9</accession>
<feature type="compositionally biased region" description="Basic residues" evidence="1">
    <location>
        <begin position="16"/>
        <end position="26"/>
    </location>
</feature>
<feature type="compositionally biased region" description="Basic residues" evidence="1">
    <location>
        <begin position="44"/>
        <end position="54"/>
    </location>
</feature>
<organism evidence="2">
    <name type="scientific">Rhodotorula toruloides</name>
    <name type="common">Yeast</name>
    <name type="synonym">Rhodosporidium toruloides</name>
    <dbReference type="NCBI Taxonomy" id="5286"/>
    <lineage>
        <taxon>Eukaryota</taxon>
        <taxon>Fungi</taxon>
        <taxon>Dikarya</taxon>
        <taxon>Basidiomycota</taxon>
        <taxon>Pucciniomycotina</taxon>
        <taxon>Microbotryomycetes</taxon>
        <taxon>Sporidiobolales</taxon>
        <taxon>Sporidiobolaceae</taxon>
        <taxon>Rhodotorula</taxon>
    </lineage>
</organism>